<dbReference type="PANTHER" id="PTHR22950">
    <property type="entry name" value="AMINO ACID TRANSPORTER"/>
    <property type="match status" value="1"/>
</dbReference>
<evidence type="ECO:0000256" key="2">
    <source>
        <dbReference type="ARBA" id="ARBA00022692"/>
    </source>
</evidence>
<keyword evidence="5 6" id="KW-0472">Membrane</keyword>
<evidence type="ECO:0000259" key="7">
    <source>
        <dbReference type="Pfam" id="PF01490"/>
    </source>
</evidence>
<proteinExistence type="predicted"/>
<keyword evidence="3" id="KW-0813">Transport</keyword>
<dbReference type="STRING" id="29655.A0A0K9PS83"/>
<dbReference type="GO" id="GO:0015179">
    <property type="term" value="F:L-amino acid transmembrane transporter activity"/>
    <property type="evidence" value="ECO:0000318"/>
    <property type="project" value="GO_Central"/>
</dbReference>
<dbReference type="GO" id="GO:0016020">
    <property type="term" value="C:membrane"/>
    <property type="evidence" value="ECO:0000318"/>
    <property type="project" value="GO_Central"/>
</dbReference>
<feature type="transmembrane region" description="Helical" evidence="6">
    <location>
        <begin position="318"/>
        <end position="337"/>
    </location>
</feature>
<dbReference type="GO" id="GO:0031090">
    <property type="term" value="C:organelle membrane"/>
    <property type="evidence" value="ECO:0007669"/>
    <property type="project" value="UniProtKB-ARBA"/>
</dbReference>
<organism evidence="8 9">
    <name type="scientific">Zostera marina</name>
    <name type="common">Eelgrass</name>
    <dbReference type="NCBI Taxonomy" id="29655"/>
    <lineage>
        <taxon>Eukaryota</taxon>
        <taxon>Viridiplantae</taxon>
        <taxon>Streptophyta</taxon>
        <taxon>Embryophyta</taxon>
        <taxon>Tracheophyta</taxon>
        <taxon>Spermatophyta</taxon>
        <taxon>Magnoliopsida</taxon>
        <taxon>Liliopsida</taxon>
        <taxon>Zosteraceae</taxon>
        <taxon>Zostera</taxon>
    </lineage>
</organism>
<feature type="domain" description="Amino acid transporter transmembrane" evidence="7">
    <location>
        <begin position="27"/>
        <end position="404"/>
    </location>
</feature>
<feature type="transmembrane region" description="Helical" evidence="6">
    <location>
        <begin position="224"/>
        <end position="243"/>
    </location>
</feature>
<feature type="transmembrane region" description="Helical" evidence="6">
    <location>
        <begin position="55"/>
        <end position="80"/>
    </location>
</feature>
<evidence type="ECO:0000256" key="1">
    <source>
        <dbReference type="ARBA" id="ARBA00004141"/>
    </source>
</evidence>
<dbReference type="Pfam" id="PF01490">
    <property type="entry name" value="Aa_trans"/>
    <property type="match status" value="1"/>
</dbReference>
<dbReference type="PANTHER" id="PTHR22950:SF323">
    <property type="entry name" value="AMINO ACID TRANSPORTER AVT6C"/>
    <property type="match status" value="1"/>
</dbReference>
<dbReference type="OMA" id="FAFTGHQ"/>
<dbReference type="AlphaFoldDB" id="A0A0K9PS83"/>
<dbReference type="OrthoDB" id="28208at2759"/>
<dbReference type="Proteomes" id="UP000036987">
    <property type="component" value="Unassembled WGS sequence"/>
</dbReference>
<evidence type="ECO:0000256" key="5">
    <source>
        <dbReference type="ARBA" id="ARBA00023136"/>
    </source>
</evidence>
<evidence type="ECO:0000313" key="9">
    <source>
        <dbReference type="Proteomes" id="UP000036987"/>
    </source>
</evidence>
<sequence length="444" mass="48790">MRSQSSPVVIAEDDIQEIFLSNHESQTASVSGVVFNLSTSMVGAGMMSMPMTLKVLGILPALSLILFVAFLCDISVEFLLRYTGRVGMSYAEVMNESFGRIGAVFLQICITLNNVGGLIIYLIIIGDVLSGTKSGDGVVHLGVLQEWFGGEQWWNQRTMALLFTLIFILLPFLFLRRLDSLRFSSAVSVFLAVIFVVITSVIAVNALSRGAIQIPRLLPDKNLSFFNLFTVVPVIVIAFTFHFNVHPMRAEMSTTSDMPKAVRLSLIFCSMIYGTIGFSGYLLFGEATTDDILSNFDITSSTGVGISPFLNDVIRLSYALHLMLVFPVMFFALRINVYGLMFPNADAGGREFQDQGFWFFYGMTMVLVVSVYLAAISIPNIWIPFQFFGSTTSVCISFIFPAAVVLQDVDGISGRKDKILAMGMMAVAVATSCITMSTNVVNFF</sequence>
<feature type="transmembrane region" description="Helical" evidence="6">
    <location>
        <begin position="101"/>
        <end position="124"/>
    </location>
</feature>
<feature type="transmembrane region" description="Helical" evidence="6">
    <location>
        <begin position="385"/>
        <end position="407"/>
    </location>
</feature>
<keyword evidence="9" id="KW-1185">Reference proteome</keyword>
<gene>
    <name evidence="8" type="ORF">ZOSMA_174G00050</name>
</gene>
<evidence type="ECO:0000256" key="3">
    <source>
        <dbReference type="ARBA" id="ARBA00022970"/>
    </source>
</evidence>
<feature type="transmembrane region" description="Helical" evidence="6">
    <location>
        <begin position="187"/>
        <end position="212"/>
    </location>
</feature>
<feature type="transmembrane region" description="Helical" evidence="6">
    <location>
        <begin position="158"/>
        <end position="175"/>
    </location>
</feature>
<evidence type="ECO:0000256" key="6">
    <source>
        <dbReference type="SAM" id="Phobius"/>
    </source>
</evidence>
<keyword evidence="3" id="KW-0029">Amino-acid transport</keyword>
<evidence type="ECO:0000313" key="8">
    <source>
        <dbReference type="EMBL" id="KMZ71809.1"/>
    </source>
</evidence>
<keyword evidence="4 6" id="KW-1133">Transmembrane helix</keyword>
<feature type="transmembrane region" description="Helical" evidence="6">
    <location>
        <begin position="264"/>
        <end position="284"/>
    </location>
</feature>
<keyword evidence="2 6" id="KW-0812">Transmembrane</keyword>
<dbReference type="EMBL" id="LFYR01000655">
    <property type="protein sequence ID" value="KMZ71809.1"/>
    <property type="molecule type" value="Genomic_DNA"/>
</dbReference>
<feature type="transmembrane region" description="Helical" evidence="6">
    <location>
        <begin position="419"/>
        <end position="441"/>
    </location>
</feature>
<feature type="transmembrane region" description="Helical" evidence="6">
    <location>
        <begin position="358"/>
        <end position="379"/>
    </location>
</feature>
<comment type="subcellular location">
    <subcellularLocation>
        <location evidence="1">Membrane</location>
        <topology evidence="1">Multi-pass membrane protein</topology>
    </subcellularLocation>
</comment>
<dbReference type="InterPro" id="IPR013057">
    <property type="entry name" value="AA_transpt_TM"/>
</dbReference>
<comment type="caution">
    <text evidence="8">The sequence shown here is derived from an EMBL/GenBank/DDBJ whole genome shotgun (WGS) entry which is preliminary data.</text>
</comment>
<protein>
    <submittedName>
        <fullName evidence="8">Amino acid transporter</fullName>
    </submittedName>
</protein>
<name>A0A0K9PS83_ZOSMR</name>
<dbReference type="GO" id="GO:0003333">
    <property type="term" value="P:amino acid transmembrane transport"/>
    <property type="evidence" value="ECO:0000318"/>
    <property type="project" value="GO_Central"/>
</dbReference>
<evidence type="ECO:0000256" key="4">
    <source>
        <dbReference type="ARBA" id="ARBA00022989"/>
    </source>
</evidence>
<accession>A0A0K9PS83</accession>
<reference evidence="9" key="1">
    <citation type="journal article" date="2016" name="Nature">
        <title>The genome of the seagrass Zostera marina reveals angiosperm adaptation to the sea.</title>
        <authorList>
            <person name="Olsen J.L."/>
            <person name="Rouze P."/>
            <person name="Verhelst B."/>
            <person name="Lin Y.-C."/>
            <person name="Bayer T."/>
            <person name="Collen J."/>
            <person name="Dattolo E."/>
            <person name="De Paoli E."/>
            <person name="Dittami S."/>
            <person name="Maumus F."/>
            <person name="Michel G."/>
            <person name="Kersting A."/>
            <person name="Lauritano C."/>
            <person name="Lohaus R."/>
            <person name="Toepel M."/>
            <person name="Tonon T."/>
            <person name="Vanneste K."/>
            <person name="Amirebrahimi M."/>
            <person name="Brakel J."/>
            <person name="Bostroem C."/>
            <person name="Chovatia M."/>
            <person name="Grimwood J."/>
            <person name="Jenkins J.W."/>
            <person name="Jueterbock A."/>
            <person name="Mraz A."/>
            <person name="Stam W.T."/>
            <person name="Tice H."/>
            <person name="Bornberg-Bauer E."/>
            <person name="Green P.J."/>
            <person name="Pearson G.A."/>
            <person name="Procaccini G."/>
            <person name="Duarte C.M."/>
            <person name="Schmutz J."/>
            <person name="Reusch T.B.H."/>
            <person name="Van de Peer Y."/>
        </authorList>
    </citation>
    <scope>NUCLEOTIDE SEQUENCE [LARGE SCALE GENOMIC DNA]</scope>
    <source>
        <strain evidence="9">cv. Finnish</strain>
    </source>
</reference>